<sequence length="369" mass="40740">MSDDASLPPNAPMINGPGSRPQIDGEEDASPSSTTAPASVPSLEAVCADLHGRVSAFLNKTPDSDSTRRVQEQVRISIGVIEKALTDYEFSSLSLSYNGGKDCLVLLILYLYSLYSHFRPSAKLTASSNNNNNNMTTTSTPPPSIPFPTSIPAIYAQSPDPFPAMDNFVTTSSQRYHLDLCTIRTNPRPGQHSHTHVHQSLKPSPLSHSDPPLPSTPPPPVDATKRVTIRDAFATYLSASSSNDASSTRPLPNKILAIFVGTRRTDPHGSNLTHFDRTDHGWPDFMRIPPVIDWRLSEIWLFLRAEELKEADGKPLEYCEMYDEGYTSLGGVGDTVRNPRLRYVDEDGRERYRPAYQLTEDGDERLGRG</sequence>
<dbReference type="EC" id="2.7.7.2" evidence="2"/>
<comment type="catalytic activity">
    <reaction evidence="12">
        <text>FMN + ATP + H(+) = FAD + diphosphate</text>
        <dbReference type="Rhea" id="RHEA:17237"/>
        <dbReference type="ChEBI" id="CHEBI:15378"/>
        <dbReference type="ChEBI" id="CHEBI:30616"/>
        <dbReference type="ChEBI" id="CHEBI:33019"/>
        <dbReference type="ChEBI" id="CHEBI:57692"/>
        <dbReference type="ChEBI" id="CHEBI:58210"/>
        <dbReference type="EC" id="2.7.7.2"/>
    </reaction>
</comment>
<keyword evidence="6" id="KW-0548">Nucleotidyltransferase</keyword>
<dbReference type="PANTHER" id="PTHR23293:SF9">
    <property type="entry name" value="FAD SYNTHASE"/>
    <property type="match status" value="1"/>
</dbReference>
<dbReference type="OMA" id="PYCLLYD"/>
<dbReference type="RefSeq" id="XP_007802733.1">
    <property type="nucleotide sequence ID" value="XM_007804542.1"/>
</dbReference>
<protein>
    <recommendedName>
        <fullName evidence="2">FAD synthase</fullName>
        <ecNumber evidence="2">2.7.7.2</ecNumber>
    </recommendedName>
    <alternativeName>
        <fullName evidence="10">FAD pyrophosphorylase</fullName>
    </alternativeName>
    <alternativeName>
        <fullName evidence="11">FMN adenylyltransferase</fullName>
    </alternativeName>
</protein>
<keyword evidence="3" id="KW-0285">Flavoprotein</keyword>
<dbReference type="OrthoDB" id="270728at2759"/>
<dbReference type="PANTHER" id="PTHR23293">
    <property type="entry name" value="FAD SYNTHETASE-RELATED FMN ADENYLYLTRANSFERASE"/>
    <property type="match status" value="1"/>
</dbReference>
<dbReference type="SUPFAM" id="SSF52402">
    <property type="entry name" value="Adenine nucleotide alpha hydrolases-like"/>
    <property type="match status" value="1"/>
</dbReference>
<evidence type="ECO:0000256" key="3">
    <source>
        <dbReference type="ARBA" id="ARBA00022630"/>
    </source>
</evidence>
<dbReference type="AlphaFoldDB" id="U1HQY9"/>
<evidence type="ECO:0000259" key="14">
    <source>
        <dbReference type="Pfam" id="PF01507"/>
    </source>
</evidence>
<keyword evidence="9" id="KW-0067">ATP-binding</keyword>
<evidence type="ECO:0000256" key="7">
    <source>
        <dbReference type="ARBA" id="ARBA00022741"/>
    </source>
</evidence>
<dbReference type="GeneID" id="19235574"/>
<dbReference type="InterPro" id="IPR002500">
    <property type="entry name" value="PAPS_reduct_dom"/>
</dbReference>
<evidence type="ECO:0000256" key="10">
    <source>
        <dbReference type="ARBA" id="ARBA00031145"/>
    </source>
</evidence>
<dbReference type="Gene3D" id="3.40.50.620">
    <property type="entry name" value="HUPs"/>
    <property type="match status" value="1"/>
</dbReference>
<dbReference type="GO" id="GO:0003919">
    <property type="term" value="F:FMN adenylyltransferase activity"/>
    <property type="evidence" value="ECO:0007669"/>
    <property type="project" value="UniProtKB-EC"/>
</dbReference>
<keyword evidence="5" id="KW-0808">Transferase</keyword>
<dbReference type="Proteomes" id="UP000019373">
    <property type="component" value="Unassembled WGS sequence"/>
</dbReference>
<dbReference type="InterPro" id="IPR014729">
    <property type="entry name" value="Rossmann-like_a/b/a_fold"/>
</dbReference>
<feature type="compositionally biased region" description="Pro residues" evidence="13">
    <location>
        <begin position="211"/>
        <end position="221"/>
    </location>
</feature>
<evidence type="ECO:0000256" key="1">
    <source>
        <dbReference type="ARBA" id="ARBA00004726"/>
    </source>
</evidence>
<evidence type="ECO:0000256" key="12">
    <source>
        <dbReference type="ARBA" id="ARBA00049494"/>
    </source>
</evidence>
<comment type="pathway">
    <text evidence="1">Cofactor biosynthesis; FAD biosynthesis; FAD from FMN: step 1/1.</text>
</comment>
<evidence type="ECO:0000256" key="5">
    <source>
        <dbReference type="ARBA" id="ARBA00022679"/>
    </source>
</evidence>
<evidence type="ECO:0000313" key="16">
    <source>
        <dbReference type="Proteomes" id="UP000019373"/>
    </source>
</evidence>
<feature type="compositionally biased region" description="Low complexity" evidence="13">
    <location>
        <begin position="125"/>
        <end position="139"/>
    </location>
</feature>
<dbReference type="eggNOG" id="KOG2644">
    <property type="taxonomic scope" value="Eukaryota"/>
</dbReference>
<dbReference type="HOGENOM" id="CLU_056971_0_0_1"/>
<name>U1HQY9_ENDPU</name>
<proteinExistence type="predicted"/>
<reference evidence="16" key="1">
    <citation type="journal article" date="2014" name="BMC Genomics">
        <title>Genome characteristics reveal the impact of lichenization on lichen-forming fungus Endocarpon pusillum Hedwig (Verrucariales, Ascomycota).</title>
        <authorList>
            <person name="Wang Y.-Y."/>
            <person name="Liu B."/>
            <person name="Zhang X.-Y."/>
            <person name="Zhou Q.-M."/>
            <person name="Zhang T."/>
            <person name="Li H."/>
            <person name="Yu Y.-F."/>
            <person name="Zhang X.-L."/>
            <person name="Hao X.-Y."/>
            <person name="Wang M."/>
            <person name="Wang L."/>
            <person name="Wei J.-C."/>
        </authorList>
    </citation>
    <scope>NUCLEOTIDE SEQUENCE [LARGE SCALE GENOMIC DNA]</scope>
    <source>
        <strain evidence="16">Z07020 / HMAS-L-300199</strain>
    </source>
</reference>
<keyword evidence="7" id="KW-0547">Nucleotide-binding</keyword>
<keyword evidence="16" id="KW-1185">Reference proteome</keyword>
<evidence type="ECO:0000256" key="8">
    <source>
        <dbReference type="ARBA" id="ARBA00022827"/>
    </source>
</evidence>
<feature type="domain" description="Phosphoadenosine phosphosulphate reductase" evidence="14">
    <location>
        <begin position="254"/>
        <end position="335"/>
    </location>
</feature>
<organism evidence="15 16">
    <name type="scientific">Endocarpon pusillum (strain Z07020 / HMAS-L-300199)</name>
    <name type="common">Lichen-forming fungus</name>
    <dbReference type="NCBI Taxonomy" id="1263415"/>
    <lineage>
        <taxon>Eukaryota</taxon>
        <taxon>Fungi</taxon>
        <taxon>Dikarya</taxon>
        <taxon>Ascomycota</taxon>
        <taxon>Pezizomycotina</taxon>
        <taxon>Eurotiomycetes</taxon>
        <taxon>Chaetothyriomycetidae</taxon>
        <taxon>Verrucariales</taxon>
        <taxon>Verrucariaceae</taxon>
        <taxon>Endocarpon</taxon>
    </lineage>
</organism>
<gene>
    <name evidence="15" type="ORF">EPUS_00513</name>
</gene>
<keyword evidence="8" id="KW-0274">FAD</keyword>
<evidence type="ECO:0000313" key="15">
    <source>
        <dbReference type="EMBL" id="ERF71524.1"/>
    </source>
</evidence>
<evidence type="ECO:0000256" key="6">
    <source>
        <dbReference type="ARBA" id="ARBA00022695"/>
    </source>
</evidence>
<feature type="region of interest" description="Disordered" evidence="13">
    <location>
        <begin position="183"/>
        <end position="223"/>
    </location>
</feature>
<evidence type="ECO:0000256" key="4">
    <source>
        <dbReference type="ARBA" id="ARBA00022643"/>
    </source>
</evidence>
<evidence type="ECO:0000256" key="11">
    <source>
        <dbReference type="ARBA" id="ARBA00031871"/>
    </source>
</evidence>
<feature type="region of interest" description="Disordered" evidence="13">
    <location>
        <begin position="1"/>
        <end position="39"/>
    </location>
</feature>
<dbReference type="GO" id="GO:0005524">
    <property type="term" value="F:ATP binding"/>
    <property type="evidence" value="ECO:0007669"/>
    <property type="project" value="UniProtKB-KW"/>
</dbReference>
<dbReference type="EMBL" id="KE721204">
    <property type="protein sequence ID" value="ERF71524.1"/>
    <property type="molecule type" value="Genomic_DNA"/>
</dbReference>
<evidence type="ECO:0000256" key="9">
    <source>
        <dbReference type="ARBA" id="ARBA00022840"/>
    </source>
</evidence>
<feature type="compositionally biased region" description="Low complexity" evidence="13">
    <location>
        <begin position="200"/>
        <end position="210"/>
    </location>
</feature>
<feature type="compositionally biased region" description="Low complexity" evidence="13">
    <location>
        <begin position="30"/>
        <end position="39"/>
    </location>
</feature>
<feature type="region of interest" description="Disordered" evidence="13">
    <location>
        <begin position="125"/>
        <end position="144"/>
    </location>
</feature>
<evidence type="ECO:0000256" key="2">
    <source>
        <dbReference type="ARBA" id="ARBA00012393"/>
    </source>
</evidence>
<dbReference type="GO" id="GO:0006747">
    <property type="term" value="P:FAD biosynthetic process"/>
    <property type="evidence" value="ECO:0007669"/>
    <property type="project" value="TreeGrafter"/>
</dbReference>
<dbReference type="Pfam" id="PF01507">
    <property type="entry name" value="PAPS_reduct"/>
    <property type="match status" value="1"/>
</dbReference>
<keyword evidence="4" id="KW-0288">FMN</keyword>
<evidence type="ECO:0000256" key="13">
    <source>
        <dbReference type="SAM" id="MobiDB-lite"/>
    </source>
</evidence>
<accession>U1HQY9</accession>